<dbReference type="EMBL" id="CP062175">
    <property type="protein sequence ID" value="WXK37964.1"/>
    <property type="molecule type" value="Genomic_DNA"/>
</dbReference>
<evidence type="ECO:0000313" key="1">
    <source>
        <dbReference type="EMBL" id="WXK37964.1"/>
    </source>
</evidence>
<gene>
    <name evidence="1" type="ORF">IHE29_01025</name>
</gene>
<organism evidence="1 2">
    <name type="scientific">Mycetohabitans rhizoxinica</name>
    <dbReference type="NCBI Taxonomy" id="412963"/>
    <lineage>
        <taxon>Bacteria</taxon>
        <taxon>Pseudomonadati</taxon>
        <taxon>Pseudomonadota</taxon>
        <taxon>Betaproteobacteria</taxon>
        <taxon>Burkholderiales</taxon>
        <taxon>Burkholderiaceae</taxon>
        <taxon>Mycetohabitans</taxon>
    </lineage>
</organism>
<name>A0ABZ2PZV7_9BURK</name>
<proteinExistence type="predicted"/>
<geneLocation type="plasmid" evidence="1 2">
    <name>megaplasmid</name>
</geneLocation>
<evidence type="ECO:0000313" key="2">
    <source>
        <dbReference type="Proteomes" id="UP001493153"/>
    </source>
</evidence>
<reference evidence="1 2" key="1">
    <citation type="submission" date="2020-09" db="EMBL/GenBank/DDBJ databases">
        <title>Genome sequences of Mycetohabitans spp.</title>
        <authorList>
            <person name="Carter M.E."/>
            <person name="Carpenter S.C.D."/>
            <person name="Bogdanove A.J."/>
        </authorList>
    </citation>
    <scope>NUCLEOTIDE SEQUENCE [LARGE SCALE GENOMIC DNA]</scope>
    <source>
        <strain evidence="1 2">B12</strain>
        <plasmid evidence="1 2">megaplasmid</plasmid>
    </source>
</reference>
<keyword evidence="2" id="KW-1185">Reference proteome</keyword>
<protein>
    <submittedName>
        <fullName evidence="1">Uncharacterized protein</fullName>
    </submittedName>
</protein>
<keyword evidence="1" id="KW-0614">Plasmid</keyword>
<dbReference type="RefSeq" id="WP_157864523.1">
    <property type="nucleotide sequence ID" value="NZ_CP062173.1"/>
</dbReference>
<accession>A0ABZ2PZV7</accession>
<sequence length="45" mass="4758">MKIDILGVQAFVATADHGVFPRIAASVSRRVLARNHRAALTQGAA</sequence>
<dbReference type="Proteomes" id="UP001493153">
    <property type="component" value="Plasmid megaplasmid"/>
</dbReference>